<reference evidence="2" key="1">
    <citation type="journal article" date="2014" name="Int. J. Syst. Evol. Microbiol.">
        <title>Complete genome sequence of Corynebacterium casei LMG S-19264T (=DSM 44701T), isolated from a smear-ripened cheese.</title>
        <authorList>
            <consortium name="US DOE Joint Genome Institute (JGI-PGF)"/>
            <person name="Walter F."/>
            <person name="Albersmeier A."/>
            <person name="Kalinowski J."/>
            <person name="Ruckert C."/>
        </authorList>
    </citation>
    <scope>NUCLEOTIDE SEQUENCE</scope>
    <source>
        <strain evidence="2">JCM 4391</strain>
    </source>
</reference>
<dbReference type="EMBL" id="BMTP01000010">
    <property type="protein sequence ID" value="GGU47964.1"/>
    <property type="molecule type" value="Genomic_DNA"/>
</dbReference>
<gene>
    <name evidence="2" type="ORF">GCM10010274_40740</name>
</gene>
<feature type="compositionally biased region" description="Basic and acidic residues" evidence="1">
    <location>
        <begin position="9"/>
        <end position="22"/>
    </location>
</feature>
<proteinExistence type="predicted"/>
<protein>
    <submittedName>
        <fullName evidence="2">Uncharacterized protein</fullName>
    </submittedName>
</protein>
<name>A0A918M540_9ACTN</name>
<dbReference type="AlphaFoldDB" id="A0A918M540"/>
<reference evidence="2" key="2">
    <citation type="submission" date="2020-09" db="EMBL/GenBank/DDBJ databases">
        <authorList>
            <person name="Sun Q."/>
            <person name="Ohkuma M."/>
        </authorList>
    </citation>
    <scope>NUCLEOTIDE SEQUENCE</scope>
    <source>
        <strain evidence="2">JCM 4391</strain>
    </source>
</reference>
<organism evidence="2 3">
    <name type="scientific">Streptomyces lavendofoliae</name>
    <dbReference type="NCBI Taxonomy" id="67314"/>
    <lineage>
        <taxon>Bacteria</taxon>
        <taxon>Bacillati</taxon>
        <taxon>Actinomycetota</taxon>
        <taxon>Actinomycetes</taxon>
        <taxon>Kitasatosporales</taxon>
        <taxon>Streptomycetaceae</taxon>
        <taxon>Streptomyces</taxon>
    </lineage>
</organism>
<accession>A0A918M540</accession>
<comment type="caution">
    <text evidence="2">The sequence shown here is derived from an EMBL/GenBank/DDBJ whole genome shotgun (WGS) entry which is preliminary data.</text>
</comment>
<keyword evidence="3" id="KW-1185">Reference proteome</keyword>
<dbReference type="Proteomes" id="UP000636661">
    <property type="component" value="Unassembled WGS sequence"/>
</dbReference>
<evidence type="ECO:0000313" key="3">
    <source>
        <dbReference type="Proteomes" id="UP000636661"/>
    </source>
</evidence>
<feature type="region of interest" description="Disordered" evidence="1">
    <location>
        <begin position="133"/>
        <end position="160"/>
    </location>
</feature>
<sequence>MAEFMQGSGREHPLGRERKEGEIIPLAGGKRALPHRRNAEPAGGSGWKQWCGWRGDGAGGSGRRAAVRAPLSAENARRRGGAAAAAVVVAATLTVVSVAGEVGLRSGCTASGAPRTGAPRPVGACRGWTRCRPDSGREGSGRSAVREGLTGSGTPHNFMA</sequence>
<feature type="region of interest" description="Disordered" evidence="1">
    <location>
        <begin position="1"/>
        <end position="22"/>
    </location>
</feature>
<evidence type="ECO:0000256" key="1">
    <source>
        <dbReference type="SAM" id="MobiDB-lite"/>
    </source>
</evidence>
<evidence type="ECO:0000313" key="2">
    <source>
        <dbReference type="EMBL" id="GGU47964.1"/>
    </source>
</evidence>